<gene>
    <name evidence="2" type="ORF">Golax_009243</name>
</gene>
<reference evidence="2 3" key="1">
    <citation type="journal article" date="2019" name="Genome Biol. Evol.">
        <title>Insights into the evolution of the New World diploid cottons (Gossypium, subgenus Houzingenia) based on genome sequencing.</title>
        <authorList>
            <person name="Grover C.E."/>
            <person name="Arick M.A. 2nd"/>
            <person name="Thrash A."/>
            <person name="Conover J.L."/>
            <person name="Sanders W.S."/>
            <person name="Peterson D.G."/>
            <person name="Frelichowski J.E."/>
            <person name="Scheffler J.A."/>
            <person name="Scheffler B.E."/>
            <person name="Wendel J.F."/>
        </authorList>
    </citation>
    <scope>NUCLEOTIDE SEQUENCE [LARGE SCALE GENOMIC DNA]</scope>
    <source>
        <strain evidence="2">4</strain>
        <tissue evidence="2">Leaf</tissue>
    </source>
</reference>
<dbReference type="AlphaFoldDB" id="A0A7J9AE03"/>
<evidence type="ECO:0000256" key="1">
    <source>
        <dbReference type="SAM" id="Coils"/>
    </source>
</evidence>
<comment type="caution">
    <text evidence="2">The sequence shown here is derived from an EMBL/GenBank/DDBJ whole genome shotgun (WGS) entry which is preliminary data.</text>
</comment>
<keyword evidence="3" id="KW-1185">Reference proteome</keyword>
<accession>A0A7J9AE03</accession>
<feature type="non-terminal residue" evidence="2">
    <location>
        <position position="1"/>
    </location>
</feature>
<dbReference type="PANTHER" id="PTHR48200:SF1">
    <property type="entry name" value="AMINOTRANSFERASE-LIKE PLANT MOBILE DOMAIN-CONTAINING PROTEIN"/>
    <property type="match status" value="1"/>
</dbReference>
<name>A0A7J9AE03_9ROSI</name>
<feature type="coiled-coil region" evidence="1">
    <location>
        <begin position="139"/>
        <end position="166"/>
    </location>
</feature>
<evidence type="ECO:0000313" key="3">
    <source>
        <dbReference type="Proteomes" id="UP000593574"/>
    </source>
</evidence>
<protein>
    <submittedName>
        <fullName evidence="2">Uncharacterized protein</fullName>
    </submittedName>
</protein>
<organism evidence="2 3">
    <name type="scientific">Gossypium laxum</name>
    <dbReference type="NCBI Taxonomy" id="34288"/>
    <lineage>
        <taxon>Eukaryota</taxon>
        <taxon>Viridiplantae</taxon>
        <taxon>Streptophyta</taxon>
        <taxon>Embryophyta</taxon>
        <taxon>Tracheophyta</taxon>
        <taxon>Spermatophyta</taxon>
        <taxon>Magnoliopsida</taxon>
        <taxon>eudicotyledons</taxon>
        <taxon>Gunneridae</taxon>
        <taxon>Pentapetalae</taxon>
        <taxon>rosids</taxon>
        <taxon>malvids</taxon>
        <taxon>Malvales</taxon>
        <taxon>Malvaceae</taxon>
        <taxon>Malvoideae</taxon>
        <taxon>Gossypium</taxon>
    </lineage>
</organism>
<sequence>IDLGISGYKEKSRRLRLEYLVLVIFPKAPGHIDDTILDLFDRLDKRPFLEGKKKSLIEYSPRTTLVERICGYPKASQHFRGKRGDFDLVPLLRIWRSIGYAYLLVIRQYRSRQFIPATQGLAQCEFVYKGDNYKNKTIKQDCEKKISELGKMIENLEEEKVQLGLDIDIQ</sequence>
<dbReference type="Proteomes" id="UP000593574">
    <property type="component" value="Unassembled WGS sequence"/>
</dbReference>
<dbReference type="PANTHER" id="PTHR48200">
    <property type="entry name" value="PROTEIN, PUTATIVE-RELATED"/>
    <property type="match status" value="1"/>
</dbReference>
<dbReference type="EMBL" id="JABEZV010000009">
    <property type="protein sequence ID" value="MBA0721734.1"/>
    <property type="molecule type" value="Genomic_DNA"/>
</dbReference>
<proteinExistence type="predicted"/>
<feature type="non-terminal residue" evidence="2">
    <location>
        <position position="170"/>
    </location>
</feature>
<keyword evidence="1" id="KW-0175">Coiled coil</keyword>
<evidence type="ECO:0000313" key="2">
    <source>
        <dbReference type="EMBL" id="MBA0721734.1"/>
    </source>
</evidence>